<dbReference type="AlphaFoldDB" id="A0A7S7RN74"/>
<dbReference type="RefSeq" id="WP_194370097.1">
    <property type="nucleotide sequence ID" value="NZ_CP054492.1"/>
</dbReference>
<evidence type="ECO:0000313" key="4">
    <source>
        <dbReference type="Proteomes" id="UP000593994"/>
    </source>
</evidence>
<keyword evidence="4" id="KW-1185">Reference proteome</keyword>
<dbReference type="Proteomes" id="UP000593994">
    <property type="component" value="Chromosome"/>
</dbReference>
<proteinExistence type="predicted"/>
<feature type="compositionally biased region" description="Basic and acidic residues" evidence="1">
    <location>
        <begin position="62"/>
        <end position="89"/>
    </location>
</feature>
<feature type="region of interest" description="Disordered" evidence="1">
    <location>
        <begin position="44"/>
        <end position="89"/>
    </location>
</feature>
<evidence type="ECO:0000256" key="2">
    <source>
        <dbReference type="SAM" id="SignalP"/>
    </source>
</evidence>
<accession>A0A7S7RN74</accession>
<evidence type="ECO:0000256" key="1">
    <source>
        <dbReference type="SAM" id="MobiDB-lite"/>
    </source>
</evidence>
<sequence>MKTTKILALLLGAALFLSMGATTVSAEDMKCGAGKCGSDMKVPKDKKENMKCGAGKCGSEMKTPESTDDKKWGKDYSEKERERGEIKTH</sequence>
<protein>
    <recommendedName>
        <fullName evidence="5">Low-complexity protein</fullName>
    </recommendedName>
</protein>
<reference evidence="3 4" key="1">
    <citation type="submission" date="2020-05" db="EMBL/GenBank/DDBJ databases">
        <title>Sulfurimonas marisnigri, sp. nov., and Sulfurimonas baltica, sp. nov., manganese oxide reducing chemolithoautotrophs of the class Epsilonproteobacteria isolated from the pelagic redoxclines of the Black and Baltic Seas and emended description of the genus Sulfurimonas.</title>
        <authorList>
            <person name="Henkel J.V."/>
            <person name="Laudan C."/>
            <person name="Werner J."/>
            <person name="Neu T."/>
            <person name="Plewe S."/>
            <person name="Sproer C."/>
            <person name="Bunk B."/>
            <person name="Schulz-Vogt H.N."/>
        </authorList>
    </citation>
    <scope>NUCLEOTIDE SEQUENCE [LARGE SCALE GENOMIC DNA]</scope>
    <source>
        <strain evidence="3 4">GD2</strain>
    </source>
</reference>
<gene>
    <name evidence="3" type="ORF">HUE88_00665</name>
</gene>
<feature type="signal peptide" evidence="2">
    <location>
        <begin position="1"/>
        <end position="26"/>
    </location>
</feature>
<feature type="chain" id="PRO_5032782345" description="Low-complexity protein" evidence="2">
    <location>
        <begin position="27"/>
        <end position="89"/>
    </location>
</feature>
<keyword evidence="2" id="KW-0732">Signal</keyword>
<name>A0A7S7RN74_9BACT</name>
<evidence type="ECO:0008006" key="5">
    <source>
        <dbReference type="Google" id="ProtNLM"/>
    </source>
</evidence>
<evidence type="ECO:0000313" key="3">
    <source>
        <dbReference type="EMBL" id="QOY52244.1"/>
    </source>
</evidence>
<organism evidence="3 4">
    <name type="scientific">Candidatus Sulfurimonas baltica</name>
    <dbReference type="NCBI Taxonomy" id="2740404"/>
    <lineage>
        <taxon>Bacteria</taxon>
        <taxon>Pseudomonadati</taxon>
        <taxon>Campylobacterota</taxon>
        <taxon>Epsilonproteobacteria</taxon>
        <taxon>Campylobacterales</taxon>
        <taxon>Sulfurimonadaceae</taxon>
        <taxon>Sulfurimonas</taxon>
    </lineage>
</organism>
<dbReference type="EMBL" id="CP054492">
    <property type="protein sequence ID" value="QOY52244.1"/>
    <property type="molecule type" value="Genomic_DNA"/>
</dbReference>
<dbReference type="KEGG" id="sbal:HUE88_00665"/>